<reference evidence="1 2" key="1">
    <citation type="submission" date="2020-04" db="EMBL/GenBank/DDBJ databases">
        <authorList>
            <person name="De Canck E."/>
        </authorList>
    </citation>
    <scope>NUCLEOTIDE SEQUENCE [LARGE SCALE GENOMIC DNA]</scope>
    <source>
        <strain evidence="1 2">LMG 29542</strain>
    </source>
</reference>
<proteinExistence type="predicted"/>
<dbReference type="RefSeq" id="WP_281369767.1">
    <property type="nucleotide sequence ID" value="NZ_CADIKH010000007.1"/>
</dbReference>
<accession>A0A6J5DHM7</accession>
<name>A0A6J5DHM7_9BURK</name>
<evidence type="ECO:0000313" key="1">
    <source>
        <dbReference type="EMBL" id="CAB3752974.1"/>
    </source>
</evidence>
<dbReference type="AlphaFoldDB" id="A0A6J5DHM7"/>
<keyword evidence="2" id="KW-1185">Reference proteome</keyword>
<dbReference type="Proteomes" id="UP000494363">
    <property type="component" value="Unassembled WGS sequence"/>
</dbReference>
<evidence type="ECO:0000313" key="2">
    <source>
        <dbReference type="Proteomes" id="UP000494363"/>
    </source>
</evidence>
<dbReference type="EMBL" id="CADIKH010000007">
    <property type="protein sequence ID" value="CAB3752974.1"/>
    <property type="molecule type" value="Genomic_DNA"/>
</dbReference>
<organism evidence="1 2">
    <name type="scientific">Paraburkholderia humisilvae</name>
    <dbReference type="NCBI Taxonomy" id="627669"/>
    <lineage>
        <taxon>Bacteria</taxon>
        <taxon>Pseudomonadati</taxon>
        <taxon>Pseudomonadota</taxon>
        <taxon>Betaproteobacteria</taxon>
        <taxon>Burkholderiales</taxon>
        <taxon>Burkholderiaceae</taxon>
        <taxon>Paraburkholderia</taxon>
    </lineage>
</organism>
<sequence length="42" mass="4693">MKATARCWQIGIHLVGLEPVGVRTRMCLDEIGLRGQQKTKTP</sequence>
<gene>
    <name evidence="1" type="ORF">LMG29542_01934</name>
</gene>
<protein>
    <submittedName>
        <fullName evidence="1">Uncharacterized protein</fullName>
    </submittedName>
</protein>